<keyword evidence="2 3" id="KW-0539">Nucleus</keyword>
<dbReference type="EMBL" id="HBEO01033544">
    <property type="protein sequence ID" value="CAD8506642.1"/>
    <property type="molecule type" value="Transcribed_RNA"/>
</dbReference>
<dbReference type="PROSITE" id="PS51477">
    <property type="entry name" value="PAH"/>
    <property type="match status" value="1"/>
</dbReference>
<evidence type="ECO:0008006" key="6">
    <source>
        <dbReference type="Google" id="ProtNLM"/>
    </source>
</evidence>
<evidence type="ECO:0000256" key="2">
    <source>
        <dbReference type="ARBA" id="ARBA00023242"/>
    </source>
</evidence>
<accession>A0A7S0HZI1</accession>
<organism evidence="5">
    <name type="scientific">Hanusia phi</name>
    <dbReference type="NCBI Taxonomy" id="3032"/>
    <lineage>
        <taxon>Eukaryota</taxon>
        <taxon>Cryptophyceae</taxon>
        <taxon>Pyrenomonadales</taxon>
        <taxon>Geminigeraceae</taxon>
        <taxon>Hanusia</taxon>
    </lineage>
</organism>
<dbReference type="Pfam" id="PF07350">
    <property type="entry name" value="Gig2-like"/>
    <property type="match status" value="1"/>
</dbReference>
<dbReference type="InterPro" id="IPR010856">
    <property type="entry name" value="Gig2-like"/>
</dbReference>
<name>A0A7S0HZI1_9CRYP</name>
<evidence type="ECO:0000256" key="4">
    <source>
        <dbReference type="SAM" id="MobiDB-lite"/>
    </source>
</evidence>
<protein>
    <recommendedName>
        <fullName evidence="6">DUF1479 domain-containing protein</fullName>
    </recommendedName>
</protein>
<feature type="region of interest" description="Disordered" evidence="4">
    <location>
        <begin position="86"/>
        <end position="140"/>
    </location>
</feature>
<reference evidence="5" key="1">
    <citation type="submission" date="2021-01" db="EMBL/GenBank/DDBJ databases">
        <authorList>
            <person name="Corre E."/>
            <person name="Pelletier E."/>
            <person name="Niang G."/>
            <person name="Scheremetjew M."/>
            <person name="Finn R."/>
            <person name="Kale V."/>
            <person name="Holt S."/>
            <person name="Cochrane G."/>
            <person name="Meng A."/>
            <person name="Brown T."/>
            <person name="Cohen L."/>
        </authorList>
    </citation>
    <scope>NUCLEOTIDE SEQUENCE</scope>
    <source>
        <strain evidence="5">CCMP325</strain>
    </source>
</reference>
<dbReference type="InterPro" id="IPR027443">
    <property type="entry name" value="IPNS-like_sf"/>
</dbReference>
<dbReference type="InterPro" id="IPR036600">
    <property type="entry name" value="PAH_sf"/>
</dbReference>
<proteinExistence type="predicted"/>
<dbReference type="Gene3D" id="1.20.1160.11">
    <property type="entry name" value="Paired amphipathic helix"/>
    <property type="match status" value="1"/>
</dbReference>
<dbReference type="PANTHER" id="PTHR30613">
    <property type="entry name" value="UNCHARACTERIZED PROTEIN YBIU-RELATED"/>
    <property type="match status" value="1"/>
</dbReference>
<dbReference type="SUPFAM" id="SSF47762">
    <property type="entry name" value="PAH2 domain"/>
    <property type="match status" value="1"/>
</dbReference>
<dbReference type="Gene3D" id="2.60.120.330">
    <property type="entry name" value="B-lactam Antibiotic, Isopenicillin N Synthase, Chain"/>
    <property type="match status" value="1"/>
</dbReference>
<evidence type="ECO:0000256" key="3">
    <source>
        <dbReference type="PROSITE-ProRule" id="PRU00810"/>
    </source>
</evidence>
<feature type="compositionally biased region" description="Basic and acidic residues" evidence="4">
    <location>
        <begin position="92"/>
        <end position="112"/>
    </location>
</feature>
<comment type="subcellular location">
    <subcellularLocation>
        <location evidence="1 3">Nucleus</location>
    </subcellularLocation>
</comment>
<sequence length="603" mass="69005">MSDARPNIQTALAFLKQVKSEMPTEYDTFLEILTQFRSKNVNAEMVVTVVIEMLIGREYLLQGFSQFLPPACRDCLMERFFSPTKSAKLKSAKHEPDGPEMSSPEKSDGEKQRGKRRGGFDQSSLIGTLPPEQKRRRESVGEMDLRPNAFLNSYAGMGKRMTQQQIYQAQLKKTIAPRRLAEMWMMLEKRIEERIKQMEAAGSSWIPSIHVDEILRDEVPAQVVEQVKVAGVIKIRGVMAREKALEVNQGMMGDLRHYLKVDPDKPESYEAIYNEENPKAFTFGGVQEMYYTRGQFEARQDEKMHKVRVWLNHLWSYREKSTRKLLFLPDVETTYIDRWRHRLPGYDKQTGMKEHIDNGAMCRWADPAWQEVYKEIMQGRLEDYDAWDVGKRTETSGSFFRSFQGWLALSPQGPNDGTLEVIPLVTEAIAYVLLRPFQEDVPVHQFCGVSDTGGGDTIEITSRWHALLLKAKVPVGAVDAGDTVWWHPDLIHGVEADHAGCQPSNVLYIPASPLCPQNARYLAQQREAFLRGDAPPGFPNLRIENDPERRVKPSQLTELGKQLLGLEPIPKSVLYSSRWSEEEAEEREKLFDECCSLLYQTPA</sequence>
<dbReference type="SUPFAM" id="SSF51197">
    <property type="entry name" value="Clavaminate synthase-like"/>
    <property type="match status" value="1"/>
</dbReference>
<dbReference type="Pfam" id="PF02671">
    <property type="entry name" value="PAH"/>
    <property type="match status" value="1"/>
</dbReference>
<dbReference type="GO" id="GO:0005634">
    <property type="term" value="C:nucleus"/>
    <property type="evidence" value="ECO:0007669"/>
    <property type="project" value="UniProtKB-SubCell"/>
</dbReference>
<evidence type="ECO:0000256" key="1">
    <source>
        <dbReference type="ARBA" id="ARBA00004123"/>
    </source>
</evidence>
<dbReference type="PANTHER" id="PTHR30613:SF1">
    <property type="entry name" value="DUF1479 DOMAIN PROTEIN (AFU_ORTHOLOGUE AFUA_5G09280)"/>
    <property type="match status" value="1"/>
</dbReference>
<dbReference type="AlphaFoldDB" id="A0A7S0HZI1"/>
<dbReference type="GO" id="GO:0006355">
    <property type="term" value="P:regulation of DNA-templated transcription"/>
    <property type="evidence" value="ECO:0007669"/>
    <property type="project" value="InterPro"/>
</dbReference>
<evidence type="ECO:0000313" key="5">
    <source>
        <dbReference type="EMBL" id="CAD8506642.1"/>
    </source>
</evidence>
<dbReference type="InterPro" id="IPR003822">
    <property type="entry name" value="PAH"/>
</dbReference>
<gene>
    <name evidence="5" type="ORF">HPHI1048_LOCUS22705</name>
</gene>